<gene>
    <name evidence="2" type="ORF">FXN63_18935</name>
</gene>
<dbReference type="AlphaFoldDB" id="A0A5C0B1D2"/>
<dbReference type="PANTHER" id="PTHR34219:SF6">
    <property type="entry name" value="BLR3280 PROTEIN"/>
    <property type="match status" value="1"/>
</dbReference>
<organism evidence="2 3">
    <name type="scientific">Pigmentiphaga aceris</name>
    <dbReference type="NCBI Taxonomy" id="1940612"/>
    <lineage>
        <taxon>Bacteria</taxon>
        <taxon>Pseudomonadati</taxon>
        <taxon>Pseudomonadota</taxon>
        <taxon>Betaproteobacteria</taxon>
        <taxon>Burkholderiales</taxon>
        <taxon>Alcaligenaceae</taxon>
        <taxon>Pigmentiphaga</taxon>
    </lineage>
</organism>
<dbReference type="EMBL" id="CP043046">
    <property type="protein sequence ID" value="QEI07684.1"/>
    <property type="molecule type" value="Genomic_DNA"/>
</dbReference>
<protein>
    <submittedName>
        <fullName evidence="2">PepSY domain-containing protein</fullName>
    </submittedName>
</protein>
<feature type="transmembrane region" description="Helical" evidence="1">
    <location>
        <begin position="252"/>
        <end position="272"/>
    </location>
</feature>
<name>A0A5C0B1D2_9BURK</name>
<accession>A0A5C0B1D2</accession>
<dbReference type="RefSeq" id="WP_148816731.1">
    <property type="nucleotide sequence ID" value="NZ_CP043046.1"/>
</dbReference>
<dbReference type="KEGG" id="pacr:FXN63_18935"/>
<keyword evidence="1" id="KW-1133">Transmembrane helix</keyword>
<proteinExistence type="predicted"/>
<feature type="transmembrane region" description="Helical" evidence="1">
    <location>
        <begin position="497"/>
        <end position="521"/>
    </location>
</feature>
<dbReference type="InterPro" id="IPR005625">
    <property type="entry name" value="PepSY-ass_TM"/>
</dbReference>
<evidence type="ECO:0000313" key="3">
    <source>
        <dbReference type="Proteomes" id="UP000325161"/>
    </source>
</evidence>
<keyword evidence="1" id="KW-0812">Transmembrane</keyword>
<keyword evidence="1" id="KW-0472">Membrane</keyword>
<dbReference type="PANTHER" id="PTHR34219">
    <property type="entry name" value="IRON-REGULATED INNER MEMBRANE PROTEIN-RELATED"/>
    <property type="match status" value="1"/>
</dbReference>
<dbReference type="Proteomes" id="UP000325161">
    <property type="component" value="Chromosome"/>
</dbReference>
<feature type="transmembrane region" description="Helical" evidence="1">
    <location>
        <begin position="293"/>
        <end position="310"/>
    </location>
</feature>
<reference evidence="2 3" key="1">
    <citation type="submission" date="2019-08" db="EMBL/GenBank/DDBJ databases">
        <title>Amphibian skin-associated Pigmentiphaga: genome sequence and occurrence across geography and hosts.</title>
        <authorList>
            <person name="Bletz M.C."/>
            <person name="Bunk B."/>
            <person name="Sproeer C."/>
            <person name="Biwer P."/>
            <person name="Reiter S."/>
            <person name="Rabemananjara F.C.E."/>
            <person name="Schulz S."/>
            <person name="Overmann J."/>
            <person name="Vences M."/>
        </authorList>
    </citation>
    <scope>NUCLEOTIDE SEQUENCE [LARGE SCALE GENOMIC DNA]</scope>
    <source>
        <strain evidence="2 3">Mada1488</strain>
    </source>
</reference>
<keyword evidence="3" id="KW-1185">Reference proteome</keyword>
<sequence length="548" mass="59622">MQRAKRWLFLIHRWLGIALGVFFAMWFVSGVVMMYVGYPKLTERERLAQLPVLRDVALSPRQALDAAGITGPLQDLRLAVASGGRAVYLAVPAAVESSRQTAPAADAASASATQSAAASAVAAAPPPRRARPAKTVVIDANTGVVLGQVTPTLALASAAAFASDGVSTTYVDTIDEDAFTHSRGLDAHRPLHRVQLDDAASTLLYISGSTGEVVRDAPRAERLWNYAGAWIHWLYPFRGGALNAYWTDIVNWLSIVGIAVILTGTIVGIMRWRFTRRYKSGSRSPYPSGMMRWHHISGLLFAAITLTWMFSGLMSMNPWRIFDAGAPALKMADMNGSPLLPSATDATPANLLLAAHGNVRELRWVQVAGQSLVLARHAGGKPVVLDAGSGQAINIDPERLKSAAAKLVAAPVARVEVLTAYDLYYYARVESAMMGGGYKPLPIWRVVFDDKVGTWVHLDPHTGAVLDRSDSHRRTSRWLFAMLHSWDWLPLLERRPIWDVLMVVLSLGGAVLSLTSVVIGWRRLGRKLKSGQTPRDEKFARGAKAGRA</sequence>
<evidence type="ECO:0000313" key="2">
    <source>
        <dbReference type="EMBL" id="QEI07684.1"/>
    </source>
</evidence>
<dbReference type="OrthoDB" id="9760788at2"/>
<dbReference type="Pfam" id="PF03929">
    <property type="entry name" value="PepSY_TM"/>
    <property type="match status" value="1"/>
</dbReference>
<feature type="transmembrane region" description="Helical" evidence="1">
    <location>
        <begin position="14"/>
        <end position="36"/>
    </location>
</feature>
<evidence type="ECO:0000256" key="1">
    <source>
        <dbReference type="SAM" id="Phobius"/>
    </source>
</evidence>